<gene>
    <name evidence="1" type="ORF">GALL_136750</name>
</gene>
<protein>
    <submittedName>
        <fullName evidence="1">Uncharacterized protein</fullName>
    </submittedName>
</protein>
<dbReference type="EMBL" id="MLJW01000059">
    <property type="protein sequence ID" value="OIR04193.1"/>
    <property type="molecule type" value="Genomic_DNA"/>
</dbReference>
<dbReference type="AlphaFoldDB" id="A0A1J5S6U1"/>
<organism evidence="1">
    <name type="scientific">mine drainage metagenome</name>
    <dbReference type="NCBI Taxonomy" id="410659"/>
    <lineage>
        <taxon>unclassified sequences</taxon>
        <taxon>metagenomes</taxon>
        <taxon>ecological metagenomes</taxon>
    </lineage>
</organism>
<comment type="caution">
    <text evidence="1">The sequence shown here is derived from an EMBL/GenBank/DDBJ whole genome shotgun (WGS) entry which is preliminary data.</text>
</comment>
<proteinExistence type="predicted"/>
<evidence type="ECO:0000313" key="1">
    <source>
        <dbReference type="EMBL" id="OIR04193.1"/>
    </source>
</evidence>
<sequence>MDDWLIIGALGLLFLILIQLGQQSLDIPPGSDELMIFSLHSLQN</sequence>
<reference evidence="1" key="1">
    <citation type="submission" date="2016-10" db="EMBL/GenBank/DDBJ databases">
        <title>Sequence of Gallionella enrichment culture.</title>
        <authorList>
            <person name="Poehlein A."/>
            <person name="Muehling M."/>
            <person name="Daniel R."/>
        </authorList>
    </citation>
    <scope>NUCLEOTIDE SEQUENCE</scope>
</reference>
<accession>A0A1J5S6U1</accession>
<name>A0A1J5S6U1_9ZZZZ</name>